<dbReference type="RefSeq" id="WP_235957902.1">
    <property type="nucleotide sequence ID" value="NZ_BAABZL010000001.1"/>
</dbReference>
<reference evidence="1" key="1">
    <citation type="submission" date="2022-01" db="EMBL/GenBank/DDBJ databases">
        <title>Collection of gut derived symbiotic bacterial strains cultured from healthy donors.</title>
        <authorList>
            <person name="Lin H."/>
            <person name="Kohout C."/>
            <person name="Waligurski E."/>
            <person name="Pamer E.G."/>
        </authorList>
    </citation>
    <scope>NUCLEOTIDE SEQUENCE</scope>
    <source>
        <strain evidence="1">DFI.6.55</strain>
    </source>
</reference>
<proteinExistence type="predicted"/>
<sequence length="304" mass="34317">MNNMNQETNDNTDMTGMDSAGLKGVVRLSLRLKAVADFVKPGSRIADIGTDHGYVPIYLAQIGRAAGAIAMDVRQGPLERAKEHIREYEGWAIQHAGNSRQQDPCAIEARLSDGLKELRPGEADTVIMAGMGGELEIRILEQGRHMWDSVSHWILSPQSDIHKVRVFLADNGFAIEDEAMVKDEGKYYTIMDVTRGAMSYLRPIWYRYGKVLLDRKDGILKEYLEKEQARVQGILEHFGAQEPEVPKEMDQAWDDVREMDRIQARDQAGIMARTALPMTEAQARARTALMEELGWIKEAQDEMQ</sequence>
<dbReference type="SUPFAM" id="SSF53335">
    <property type="entry name" value="S-adenosyl-L-methionine-dependent methyltransferases"/>
    <property type="match status" value="1"/>
</dbReference>
<accession>A0AAW5C3Y4</accession>
<keyword evidence="1" id="KW-0808">Transferase</keyword>
<dbReference type="PANTHER" id="PTHR38451:SF1">
    <property type="entry name" value="TRNA (ADENINE(22)-N(1))-METHYLTRANSFERASE"/>
    <property type="match status" value="1"/>
</dbReference>
<comment type="caution">
    <text evidence="1">The sequence shown here is derived from an EMBL/GenBank/DDBJ whole genome shotgun (WGS) entry which is preliminary data.</text>
</comment>
<dbReference type="Proteomes" id="UP001299608">
    <property type="component" value="Unassembled WGS sequence"/>
</dbReference>
<dbReference type="EMBL" id="JAKNGE010000028">
    <property type="protein sequence ID" value="MCG4747759.1"/>
    <property type="molecule type" value="Genomic_DNA"/>
</dbReference>
<dbReference type="InterPro" id="IPR029063">
    <property type="entry name" value="SAM-dependent_MTases_sf"/>
</dbReference>
<dbReference type="GO" id="GO:0032259">
    <property type="term" value="P:methylation"/>
    <property type="evidence" value="ECO:0007669"/>
    <property type="project" value="UniProtKB-KW"/>
</dbReference>
<dbReference type="GeneID" id="97205969"/>
<dbReference type="PANTHER" id="PTHR38451">
    <property type="entry name" value="TRNA (ADENINE(22)-N(1))-METHYLTRANSFERASE"/>
    <property type="match status" value="1"/>
</dbReference>
<gene>
    <name evidence="1" type="ORF">L0N08_20220</name>
</gene>
<organism evidence="1 2">
    <name type="scientific">Enterocloster aldenensis</name>
    <dbReference type="NCBI Taxonomy" id="358742"/>
    <lineage>
        <taxon>Bacteria</taxon>
        <taxon>Bacillati</taxon>
        <taxon>Bacillota</taxon>
        <taxon>Clostridia</taxon>
        <taxon>Lachnospirales</taxon>
        <taxon>Lachnospiraceae</taxon>
        <taxon>Enterocloster</taxon>
    </lineage>
</organism>
<dbReference type="GO" id="GO:0008168">
    <property type="term" value="F:methyltransferase activity"/>
    <property type="evidence" value="ECO:0007669"/>
    <property type="project" value="UniProtKB-KW"/>
</dbReference>
<keyword evidence="1" id="KW-0489">Methyltransferase</keyword>
<dbReference type="Pfam" id="PF12847">
    <property type="entry name" value="Methyltransf_18"/>
    <property type="match status" value="1"/>
</dbReference>
<evidence type="ECO:0000313" key="2">
    <source>
        <dbReference type="Proteomes" id="UP001299608"/>
    </source>
</evidence>
<protein>
    <submittedName>
        <fullName evidence="1">Class I SAM-dependent methyltransferase</fullName>
    </submittedName>
</protein>
<name>A0AAW5C3Y4_9FIRM</name>
<evidence type="ECO:0000313" key="1">
    <source>
        <dbReference type="EMBL" id="MCG4747759.1"/>
    </source>
</evidence>
<dbReference type="AlphaFoldDB" id="A0AAW5C3Y4"/>
<dbReference type="Gene3D" id="3.40.50.150">
    <property type="entry name" value="Vaccinia Virus protein VP39"/>
    <property type="match status" value="1"/>
</dbReference>